<dbReference type="Proteomes" id="UP000789405">
    <property type="component" value="Unassembled WGS sequence"/>
</dbReference>
<name>A0A9N9KGL5_9GLOM</name>
<gene>
    <name evidence="1" type="ORF">DERYTH_LOCUS28396</name>
</gene>
<comment type="caution">
    <text evidence="1">The sequence shown here is derived from an EMBL/GenBank/DDBJ whole genome shotgun (WGS) entry which is preliminary data.</text>
</comment>
<feature type="non-terminal residue" evidence="1">
    <location>
        <position position="1"/>
    </location>
</feature>
<feature type="non-terminal residue" evidence="1">
    <location>
        <position position="61"/>
    </location>
</feature>
<dbReference type="PANTHER" id="PTHR47163:SF2">
    <property type="entry name" value="SI:DKEY-17M8.2"/>
    <property type="match status" value="1"/>
</dbReference>
<evidence type="ECO:0000313" key="2">
    <source>
        <dbReference type="Proteomes" id="UP000789405"/>
    </source>
</evidence>
<dbReference type="AlphaFoldDB" id="A0A9N9KGL5"/>
<reference evidence="1" key="1">
    <citation type="submission" date="2021-06" db="EMBL/GenBank/DDBJ databases">
        <authorList>
            <person name="Kallberg Y."/>
            <person name="Tangrot J."/>
            <person name="Rosling A."/>
        </authorList>
    </citation>
    <scope>NUCLEOTIDE SEQUENCE</scope>
    <source>
        <strain evidence="1">MA453B</strain>
    </source>
</reference>
<dbReference type="EMBL" id="CAJVPY010070564">
    <property type="protein sequence ID" value="CAG8827938.1"/>
    <property type="molecule type" value="Genomic_DNA"/>
</dbReference>
<dbReference type="OrthoDB" id="5598606at2759"/>
<protein>
    <submittedName>
        <fullName evidence="1">15137_t:CDS:1</fullName>
    </submittedName>
</protein>
<organism evidence="1 2">
    <name type="scientific">Dentiscutata erythropus</name>
    <dbReference type="NCBI Taxonomy" id="1348616"/>
    <lineage>
        <taxon>Eukaryota</taxon>
        <taxon>Fungi</taxon>
        <taxon>Fungi incertae sedis</taxon>
        <taxon>Mucoromycota</taxon>
        <taxon>Glomeromycotina</taxon>
        <taxon>Glomeromycetes</taxon>
        <taxon>Diversisporales</taxon>
        <taxon>Gigasporaceae</taxon>
        <taxon>Dentiscutata</taxon>
    </lineage>
</organism>
<sequence length="61" mass="7042">TENTLLGLIKDNIEQGSIIYSDCFKSYKNIYDKLNFEHMTVNHSEYFVDPETGIHTNTIEG</sequence>
<evidence type="ECO:0000313" key="1">
    <source>
        <dbReference type="EMBL" id="CAG8827938.1"/>
    </source>
</evidence>
<dbReference type="InterPro" id="IPR053164">
    <property type="entry name" value="IS1016-like_transposase"/>
</dbReference>
<keyword evidence="2" id="KW-1185">Reference proteome</keyword>
<proteinExistence type="predicted"/>
<accession>A0A9N9KGL5</accession>
<dbReference type="PANTHER" id="PTHR47163">
    <property type="entry name" value="DDE_TNP_IS1595 DOMAIN-CONTAINING PROTEIN"/>
    <property type="match status" value="1"/>
</dbReference>